<dbReference type="GO" id="GO:0051604">
    <property type="term" value="P:protein maturation"/>
    <property type="evidence" value="ECO:0007669"/>
    <property type="project" value="TreeGrafter"/>
</dbReference>
<reference evidence="4 5" key="1">
    <citation type="submission" date="2017-04" db="EMBL/GenBank/DDBJ databases">
        <title>Kefir bacterial isolates.</title>
        <authorList>
            <person name="Kim Y."/>
            <person name="Blasche S."/>
            <person name="Patil K.R."/>
        </authorList>
    </citation>
    <scope>NUCLEOTIDE SEQUENCE [LARGE SCALE GENOMIC DNA]</scope>
    <source>
        <strain evidence="4 5">KR</strain>
    </source>
</reference>
<dbReference type="OrthoDB" id="9806017at2"/>
<dbReference type="InterPro" id="IPR019812">
    <property type="entry name" value="Hydgase_assmbl_chp_CS"/>
</dbReference>
<evidence type="ECO:0000256" key="2">
    <source>
        <dbReference type="ARBA" id="ARBA00053969"/>
    </source>
</evidence>
<accession>A0A269XYQ1</accession>
<protein>
    <recommendedName>
        <fullName evidence="3">Hydrogenase maturation factor HypC</fullName>
    </recommendedName>
</protein>
<evidence type="ECO:0000313" key="4">
    <source>
        <dbReference type="EMBL" id="PAK77981.1"/>
    </source>
</evidence>
<dbReference type="PROSITE" id="PS01097">
    <property type="entry name" value="HUPF_HYPC"/>
    <property type="match status" value="1"/>
</dbReference>
<dbReference type="FunFam" id="2.30.30.140:FF:000022">
    <property type="entry name" value="Hydrogenase assembly chaperone HybG"/>
    <property type="match status" value="1"/>
</dbReference>
<dbReference type="EMBL" id="NCXK01000009">
    <property type="protein sequence ID" value="PAK77981.1"/>
    <property type="molecule type" value="Genomic_DNA"/>
</dbReference>
<dbReference type="GO" id="GO:1902670">
    <property type="term" value="F:carbon dioxide binding"/>
    <property type="evidence" value="ECO:0007669"/>
    <property type="project" value="TreeGrafter"/>
</dbReference>
<evidence type="ECO:0000313" key="5">
    <source>
        <dbReference type="Proteomes" id="UP000216151"/>
    </source>
</evidence>
<gene>
    <name evidence="4" type="ORF">B8X00_08310</name>
</gene>
<evidence type="ECO:0000256" key="3">
    <source>
        <dbReference type="ARBA" id="ARBA00071976"/>
    </source>
</evidence>
<dbReference type="NCBIfam" id="TIGR00074">
    <property type="entry name" value="hypC_hupF"/>
    <property type="match status" value="1"/>
</dbReference>
<proteinExistence type="inferred from homology"/>
<comment type="function">
    <text evidence="2">Involved in the maturation of [NiFe] hydrogenases. Involved in the biosynthesis of the Fe(CN)(2)CO cofactor.</text>
</comment>
<evidence type="ECO:0000256" key="1">
    <source>
        <dbReference type="ARBA" id="ARBA00006018"/>
    </source>
</evidence>
<dbReference type="RefSeq" id="WP_086646444.1">
    <property type="nucleotide sequence ID" value="NZ_JAKVNI010000001.1"/>
</dbReference>
<dbReference type="InterPro" id="IPR001109">
    <property type="entry name" value="Hydrogenase_HupF/HypC"/>
</dbReference>
<keyword evidence="5" id="KW-1185">Reference proteome</keyword>
<dbReference type="Proteomes" id="UP000216151">
    <property type="component" value="Unassembled WGS sequence"/>
</dbReference>
<comment type="similarity">
    <text evidence="1">Belongs to the HupF/HypC family.</text>
</comment>
<dbReference type="AlphaFoldDB" id="A0A269XYQ1"/>
<dbReference type="GeneID" id="91557619"/>
<dbReference type="PANTHER" id="PTHR35177">
    <property type="entry name" value="HYDROGENASE MATURATION FACTOR HYBG"/>
    <property type="match status" value="1"/>
</dbReference>
<dbReference type="Pfam" id="PF01455">
    <property type="entry name" value="HupF_HypC"/>
    <property type="match status" value="1"/>
</dbReference>
<dbReference type="PANTHER" id="PTHR35177:SF2">
    <property type="entry name" value="HYDROGENASE MATURATION FACTOR HYBG"/>
    <property type="match status" value="1"/>
</dbReference>
<dbReference type="Gene3D" id="2.30.30.140">
    <property type="match status" value="1"/>
</dbReference>
<comment type="caution">
    <text evidence="4">The sequence shown here is derived from an EMBL/GenBank/DDBJ whole genome shotgun (WGS) entry which is preliminary data.</text>
</comment>
<organism evidence="4 5">
    <name type="scientific">Acetobacter fabarum</name>
    <dbReference type="NCBI Taxonomy" id="483199"/>
    <lineage>
        <taxon>Bacteria</taxon>
        <taxon>Pseudomonadati</taxon>
        <taxon>Pseudomonadota</taxon>
        <taxon>Alphaproteobacteria</taxon>
        <taxon>Acetobacterales</taxon>
        <taxon>Acetobacteraceae</taxon>
        <taxon>Acetobacter</taxon>
    </lineage>
</organism>
<sequence length="93" mass="10008">MCLGIPGRITAIVDEQAMLAEVDVSGVRRQVDVLCVAEPGKPLAELVGTWVLVHVGFAMSRIDEAEAQETLRLLASMDELAGELDTMRNSARA</sequence>
<dbReference type="SUPFAM" id="SSF159127">
    <property type="entry name" value="HupF/HypC-like"/>
    <property type="match status" value="1"/>
</dbReference>
<dbReference type="GO" id="GO:0005506">
    <property type="term" value="F:iron ion binding"/>
    <property type="evidence" value="ECO:0007669"/>
    <property type="project" value="TreeGrafter"/>
</dbReference>
<name>A0A269XYQ1_9PROT</name>
<dbReference type="PRINTS" id="PR00445">
    <property type="entry name" value="HUPFHYPC"/>
</dbReference>